<dbReference type="InterPro" id="IPR008732">
    <property type="entry name" value="Pet122"/>
</dbReference>
<dbReference type="GeneID" id="13882918"/>
<name>H2AQ87_KAZAF</name>
<sequence length="277" mass="33036">MTDDVRRRLFLGCLNREFDVVLAETRKIPTREMDYNFLQVYLSRSVQWGHVDSVDFIWHKYVMRNPILLIKPEILCQMSNLCLYADRRFIPEQIYSYFDKVYRGHIEEEEYLNWKFELLRSKVEAFARGTGMKTEFSEKWKVFLEDIENELPKNVVYRIRDFPHLTKGVKTKKDRDTLQDLLFTDDRRITIKNSSTLPLLLNILLLQSEIYLSDKLSLFMKFFESHTSLLFDDSVAILLKLCREQGQNSYEFAQLTSYIRQHGSQLSTAKLANREVR</sequence>
<dbReference type="EMBL" id="HE650822">
    <property type="protein sequence ID" value="CCF56537.1"/>
    <property type="molecule type" value="Genomic_DNA"/>
</dbReference>
<dbReference type="GO" id="GO:0003743">
    <property type="term" value="F:translation initiation factor activity"/>
    <property type="evidence" value="ECO:0007669"/>
    <property type="project" value="InterPro"/>
</dbReference>
<accession>H2AQ87</accession>
<dbReference type="FunCoup" id="H2AQ87">
    <property type="interactions" value="52"/>
</dbReference>
<dbReference type="InParanoid" id="H2AQ87"/>
<dbReference type="OrthoDB" id="4031898at2759"/>
<dbReference type="GO" id="GO:0070131">
    <property type="term" value="P:positive regulation of mitochondrial translation"/>
    <property type="evidence" value="ECO:0007669"/>
    <property type="project" value="InterPro"/>
</dbReference>
<keyword evidence="2" id="KW-1185">Reference proteome</keyword>
<evidence type="ECO:0000313" key="2">
    <source>
        <dbReference type="Proteomes" id="UP000005220"/>
    </source>
</evidence>
<dbReference type="GO" id="GO:0005743">
    <property type="term" value="C:mitochondrial inner membrane"/>
    <property type="evidence" value="ECO:0007669"/>
    <property type="project" value="InterPro"/>
</dbReference>
<dbReference type="Pfam" id="PF05476">
    <property type="entry name" value="PET122"/>
    <property type="match status" value="1"/>
</dbReference>
<dbReference type="HOGENOM" id="CLU_084817_0_0_1"/>
<dbReference type="STRING" id="1071382.H2AQ87"/>
<dbReference type="eggNOG" id="ENOG502RYT2">
    <property type="taxonomic scope" value="Eukaryota"/>
</dbReference>
<dbReference type="AlphaFoldDB" id="H2AQ87"/>
<dbReference type="RefSeq" id="XP_003955672.1">
    <property type="nucleotide sequence ID" value="XM_003955623.1"/>
</dbReference>
<dbReference type="KEGG" id="kaf:KAFR_0B02390"/>
<protein>
    <submittedName>
        <fullName evidence="1">Uncharacterized protein</fullName>
    </submittedName>
</protein>
<dbReference type="Proteomes" id="UP000005220">
    <property type="component" value="Chromosome 2"/>
</dbReference>
<proteinExistence type="predicted"/>
<gene>
    <name evidence="1" type="primary">KAFR0B02390</name>
    <name evidence="1" type="ORF">KAFR_0B02390</name>
</gene>
<evidence type="ECO:0000313" key="1">
    <source>
        <dbReference type="EMBL" id="CCF56537.1"/>
    </source>
</evidence>
<organism evidence="1 2">
    <name type="scientific">Kazachstania africana (strain ATCC 22294 / BCRC 22015 / CBS 2517 / CECT 1963 / NBRC 1671 / NRRL Y-8276)</name>
    <name type="common">Yeast</name>
    <name type="synonym">Kluyveromyces africanus</name>
    <dbReference type="NCBI Taxonomy" id="1071382"/>
    <lineage>
        <taxon>Eukaryota</taxon>
        <taxon>Fungi</taxon>
        <taxon>Dikarya</taxon>
        <taxon>Ascomycota</taxon>
        <taxon>Saccharomycotina</taxon>
        <taxon>Saccharomycetes</taxon>
        <taxon>Saccharomycetales</taxon>
        <taxon>Saccharomycetaceae</taxon>
        <taxon>Kazachstania</taxon>
    </lineage>
</organism>
<reference evidence="1 2" key="1">
    <citation type="journal article" date="2011" name="Proc. Natl. Acad. Sci. U.S.A.">
        <title>Evolutionary erosion of yeast sex chromosomes by mating-type switching accidents.</title>
        <authorList>
            <person name="Gordon J.L."/>
            <person name="Armisen D."/>
            <person name="Proux-Wera E."/>
            <person name="Oheigeartaigh S.S."/>
            <person name="Byrne K.P."/>
            <person name="Wolfe K.H."/>
        </authorList>
    </citation>
    <scope>NUCLEOTIDE SEQUENCE [LARGE SCALE GENOMIC DNA]</scope>
    <source>
        <strain evidence="2">ATCC 22294 / BCRC 22015 / CBS 2517 / CECT 1963 / NBRC 1671 / NRRL Y-8276</strain>
    </source>
</reference>